<feature type="transmembrane region" description="Helical" evidence="13">
    <location>
        <begin position="294"/>
        <end position="316"/>
    </location>
</feature>
<dbReference type="Pfam" id="PF18075">
    <property type="entry name" value="FtsX_ECD"/>
    <property type="match status" value="1"/>
</dbReference>
<feature type="domain" description="ABC3 transporter permease C-terminal" evidence="14">
    <location>
        <begin position="201"/>
        <end position="318"/>
    </location>
</feature>
<dbReference type="RefSeq" id="WP_284218787.1">
    <property type="nucleotide sequence ID" value="NZ_BSOT01000009.1"/>
</dbReference>
<dbReference type="InterPro" id="IPR003838">
    <property type="entry name" value="ABC3_permease_C"/>
</dbReference>
<dbReference type="Gene3D" id="3.30.70.3040">
    <property type="match status" value="1"/>
</dbReference>
<dbReference type="AlphaFoldDB" id="A0AA37T6I6"/>
<keyword evidence="7 12" id="KW-0132">Cell division</keyword>
<dbReference type="InterPro" id="IPR040690">
    <property type="entry name" value="FtsX_ECD"/>
</dbReference>
<sequence>MSILFKGRQHGAKQQGISRIQLFVMFFVDHLRQSLYSLGELYRTPFASLMTIGVLGFSLTLPGTLYIVVKNTEQISEQWQQASEISLFLRSDISDANAKQLVKRLSVWSEVESISYLPADKALEEFEQLSGLGDAIGYLEENPLPAVLLVVPTSRHATPTAASLLLDKLRQEREVELGKLDIEWLERLYAILDVAKELVFLLALLLFFAVVLIIGNTIRLNIMNKKDEILVMKLVGATDAFIHRPFMYTGFWFGFIGGVFAWLTISIVLFWIDWNMQDTLALYNLNLDITGMDFGAIGVMLLISVGLGLMGSFLSVRRHVRDIEPQ</sequence>
<proteinExistence type="inferred from homology"/>
<name>A0AA37T6I6_9ALTE</name>
<keyword evidence="9 13" id="KW-1133">Transmembrane helix</keyword>
<comment type="subunit">
    <text evidence="3">Forms a membrane-associated complex with FtsE.</text>
</comment>
<evidence type="ECO:0000256" key="8">
    <source>
        <dbReference type="ARBA" id="ARBA00022692"/>
    </source>
</evidence>
<evidence type="ECO:0000256" key="3">
    <source>
        <dbReference type="ARBA" id="ARBA00011160"/>
    </source>
</evidence>
<organism evidence="16 17">
    <name type="scientific">Agaribacter marinus</name>
    <dbReference type="NCBI Taxonomy" id="1431249"/>
    <lineage>
        <taxon>Bacteria</taxon>
        <taxon>Pseudomonadati</taxon>
        <taxon>Pseudomonadota</taxon>
        <taxon>Gammaproteobacteria</taxon>
        <taxon>Alteromonadales</taxon>
        <taxon>Alteromonadaceae</taxon>
        <taxon>Agaribacter</taxon>
    </lineage>
</organism>
<comment type="similarity">
    <text evidence="2 12">Belongs to the ABC-4 integral membrane protein family. FtsX subfamily.</text>
</comment>
<keyword evidence="10 12" id="KW-0472">Membrane</keyword>
<evidence type="ECO:0000256" key="7">
    <source>
        <dbReference type="ARBA" id="ARBA00022618"/>
    </source>
</evidence>
<keyword evidence="8 13" id="KW-0812">Transmembrane</keyword>
<evidence type="ECO:0000256" key="6">
    <source>
        <dbReference type="ARBA" id="ARBA00022519"/>
    </source>
</evidence>
<feature type="transmembrane region" description="Helical" evidence="13">
    <location>
        <begin position="198"/>
        <end position="218"/>
    </location>
</feature>
<evidence type="ECO:0000259" key="14">
    <source>
        <dbReference type="Pfam" id="PF02687"/>
    </source>
</evidence>
<feature type="transmembrane region" description="Helical" evidence="13">
    <location>
        <begin position="46"/>
        <end position="69"/>
    </location>
</feature>
<evidence type="ECO:0000256" key="5">
    <source>
        <dbReference type="ARBA" id="ARBA00022475"/>
    </source>
</evidence>
<dbReference type="PANTHER" id="PTHR47755">
    <property type="entry name" value="CELL DIVISION PROTEIN FTSX"/>
    <property type="match status" value="1"/>
</dbReference>
<dbReference type="GO" id="GO:0032153">
    <property type="term" value="C:cell division site"/>
    <property type="evidence" value="ECO:0007669"/>
    <property type="project" value="TreeGrafter"/>
</dbReference>
<dbReference type="EMBL" id="BSOT01000009">
    <property type="protein sequence ID" value="GLR72370.1"/>
    <property type="molecule type" value="Genomic_DNA"/>
</dbReference>
<evidence type="ECO:0000256" key="2">
    <source>
        <dbReference type="ARBA" id="ARBA00007379"/>
    </source>
</evidence>
<accession>A0AA37T6I6</accession>
<evidence type="ECO:0000313" key="17">
    <source>
        <dbReference type="Proteomes" id="UP001156601"/>
    </source>
</evidence>
<comment type="subcellular location">
    <subcellularLocation>
        <location evidence="1">Cell inner membrane</location>
        <topology evidence="1">Multi-pass membrane protein</topology>
    </subcellularLocation>
</comment>
<evidence type="ECO:0000259" key="15">
    <source>
        <dbReference type="Pfam" id="PF18075"/>
    </source>
</evidence>
<dbReference type="PANTHER" id="PTHR47755:SF1">
    <property type="entry name" value="CELL DIVISION PROTEIN FTSX"/>
    <property type="match status" value="1"/>
</dbReference>
<keyword evidence="5 12" id="KW-1003">Cell membrane</keyword>
<reference evidence="16" key="2">
    <citation type="submission" date="2023-01" db="EMBL/GenBank/DDBJ databases">
        <title>Draft genome sequence of Agaribacter marinus strain NBRC 110023.</title>
        <authorList>
            <person name="Sun Q."/>
            <person name="Mori K."/>
        </authorList>
    </citation>
    <scope>NUCLEOTIDE SEQUENCE</scope>
    <source>
        <strain evidence="16">NBRC 110023</strain>
    </source>
</reference>
<comment type="function">
    <text evidence="12">Part of the ABC transporter FtsEX involved in cellular division.</text>
</comment>
<dbReference type="InterPro" id="IPR047590">
    <property type="entry name" value="FtsX_proteobact-type"/>
</dbReference>
<evidence type="ECO:0000256" key="10">
    <source>
        <dbReference type="ARBA" id="ARBA00023136"/>
    </source>
</evidence>
<evidence type="ECO:0000256" key="9">
    <source>
        <dbReference type="ARBA" id="ARBA00022989"/>
    </source>
</evidence>
<dbReference type="InterPro" id="IPR004513">
    <property type="entry name" value="FtsX"/>
</dbReference>
<evidence type="ECO:0000313" key="16">
    <source>
        <dbReference type="EMBL" id="GLR72370.1"/>
    </source>
</evidence>
<evidence type="ECO:0000256" key="1">
    <source>
        <dbReference type="ARBA" id="ARBA00004429"/>
    </source>
</evidence>
<dbReference type="NCBIfam" id="TIGR00439">
    <property type="entry name" value="FtsX_Gneg"/>
    <property type="match status" value="1"/>
</dbReference>
<dbReference type="GO" id="GO:0051301">
    <property type="term" value="P:cell division"/>
    <property type="evidence" value="ECO:0007669"/>
    <property type="project" value="UniProtKB-KW"/>
</dbReference>
<reference evidence="16" key="1">
    <citation type="journal article" date="2014" name="Int. J. Syst. Evol. Microbiol.">
        <title>Complete genome sequence of Corynebacterium casei LMG S-19264T (=DSM 44701T), isolated from a smear-ripened cheese.</title>
        <authorList>
            <consortium name="US DOE Joint Genome Institute (JGI-PGF)"/>
            <person name="Walter F."/>
            <person name="Albersmeier A."/>
            <person name="Kalinowski J."/>
            <person name="Ruckert C."/>
        </authorList>
    </citation>
    <scope>NUCLEOTIDE SEQUENCE</scope>
    <source>
        <strain evidence="16">NBRC 110023</strain>
    </source>
</reference>
<evidence type="ECO:0000256" key="13">
    <source>
        <dbReference type="SAM" id="Phobius"/>
    </source>
</evidence>
<feature type="domain" description="FtsX extracellular" evidence="15">
    <location>
        <begin position="84"/>
        <end position="163"/>
    </location>
</feature>
<evidence type="ECO:0000256" key="4">
    <source>
        <dbReference type="ARBA" id="ARBA00021907"/>
    </source>
</evidence>
<evidence type="ECO:0000256" key="11">
    <source>
        <dbReference type="ARBA" id="ARBA00023306"/>
    </source>
</evidence>
<dbReference type="Proteomes" id="UP001156601">
    <property type="component" value="Unassembled WGS sequence"/>
</dbReference>
<gene>
    <name evidence="16" type="ORF">GCM10007852_32780</name>
</gene>
<comment type="caution">
    <text evidence="16">The sequence shown here is derived from an EMBL/GenBank/DDBJ whole genome shotgun (WGS) entry which is preliminary data.</text>
</comment>
<keyword evidence="17" id="KW-1185">Reference proteome</keyword>
<keyword evidence="6 12" id="KW-0997">Cell inner membrane</keyword>
<dbReference type="GO" id="GO:0005886">
    <property type="term" value="C:plasma membrane"/>
    <property type="evidence" value="ECO:0007669"/>
    <property type="project" value="UniProtKB-SubCell"/>
</dbReference>
<keyword evidence="11 12" id="KW-0131">Cell cycle</keyword>
<evidence type="ECO:0000256" key="12">
    <source>
        <dbReference type="PIRNR" id="PIRNR003097"/>
    </source>
</evidence>
<dbReference type="PIRSF" id="PIRSF003097">
    <property type="entry name" value="FtsX"/>
    <property type="match status" value="1"/>
</dbReference>
<feature type="transmembrane region" description="Helical" evidence="13">
    <location>
        <begin position="251"/>
        <end position="274"/>
    </location>
</feature>
<protein>
    <recommendedName>
        <fullName evidence="4 12">Cell division protein FtsX</fullName>
    </recommendedName>
</protein>
<dbReference type="Pfam" id="PF02687">
    <property type="entry name" value="FtsX"/>
    <property type="match status" value="1"/>
</dbReference>